<accession>A0ABD6DMG7</accession>
<gene>
    <name evidence="1" type="ORF">ACFSBL_16595</name>
</gene>
<dbReference type="Proteomes" id="UP001597034">
    <property type="component" value="Unassembled WGS sequence"/>
</dbReference>
<organism evidence="1 2">
    <name type="scientific">Haloarchaeobius litoreus</name>
    <dbReference type="NCBI Taxonomy" id="755306"/>
    <lineage>
        <taxon>Archaea</taxon>
        <taxon>Methanobacteriati</taxon>
        <taxon>Methanobacteriota</taxon>
        <taxon>Stenosarchaea group</taxon>
        <taxon>Halobacteria</taxon>
        <taxon>Halobacteriales</taxon>
        <taxon>Halorubellaceae</taxon>
        <taxon>Haloarchaeobius</taxon>
    </lineage>
</organism>
<dbReference type="EMBL" id="JBHUDO010000003">
    <property type="protein sequence ID" value="MFD1647308.1"/>
    <property type="molecule type" value="Genomic_DNA"/>
</dbReference>
<evidence type="ECO:0000313" key="1">
    <source>
        <dbReference type="EMBL" id="MFD1647308.1"/>
    </source>
</evidence>
<dbReference type="AlphaFoldDB" id="A0ABD6DMG7"/>
<reference evidence="1 2" key="1">
    <citation type="journal article" date="2019" name="Int. J. Syst. Evol. Microbiol.">
        <title>The Global Catalogue of Microorganisms (GCM) 10K type strain sequencing project: providing services to taxonomists for standard genome sequencing and annotation.</title>
        <authorList>
            <consortium name="The Broad Institute Genomics Platform"/>
            <consortium name="The Broad Institute Genome Sequencing Center for Infectious Disease"/>
            <person name="Wu L."/>
            <person name="Ma J."/>
        </authorList>
    </citation>
    <scope>NUCLEOTIDE SEQUENCE [LARGE SCALE GENOMIC DNA]</scope>
    <source>
        <strain evidence="1 2">CGMCC 1.10390</strain>
    </source>
</reference>
<evidence type="ECO:0000313" key="2">
    <source>
        <dbReference type="Proteomes" id="UP001597034"/>
    </source>
</evidence>
<name>A0ABD6DMG7_9EURY</name>
<keyword evidence="2" id="KW-1185">Reference proteome</keyword>
<dbReference type="Pfam" id="PF19102">
    <property type="entry name" value="DUF5789"/>
    <property type="match status" value="1"/>
</dbReference>
<sequence>MARKIKLNELDGLLTDFDYPVDPDEVAADCEDVTLQLADGEANLAETVAGSDADTFASVDELRSEVLSLLPRRSVGEPFQSEGEG</sequence>
<evidence type="ECO:0008006" key="3">
    <source>
        <dbReference type="Google" id="ProtNLM"/>
    </source>
</evidence>
<comment type="caution">
    <text evidence="1">The sequence shown here is derived from an EMBL/GenBank/DDBJ whole genome shotgun (WGS) entry which is preliminary data.</text>
</comment>
<protein>
    <recommendedName>
        <fullName evidence="3">DUF2795 domain-containing protein</fullName>
    </recommendedName>
</protein>
<proteinExistence type="predicted"/>
<dbReference type="InterPro" id="IPR043899">
    <property type="entry name" value="DUF5789"/>
</dbReference>
<dbReference type="RefSeq" id="WP_256400633.1">
    <property type="nucleotide sequence ID" value="NZ_JANHJR010000003.1"/>
</dbReference>